<evidence type="ECO:0000313" key="2">
    <source>
        <dbReference type="EMBL" id="MPC36684.1"/>
    </source>
</evidence>
<evidence type="ECO:0000313" key="3">
    <source>
        <dbReference type="Proteomes" id="UP000324222"/>
    </source>
</evidence>
<dbReference type="EMBL" id="VSRR010003578">
    <property type="protein sequence ID" value="MPC36684.1"/>
    <property type="molecule type" value="Genomic_DNA"/>
</dbReference>
<name>A0A5B7EWJ3_PORTR</name>
<proteinExistence type="predicted"/>
<feature type="compositionally biased region" description="Polar residues" evidence="1">
    <location>
        <begin position="1"/>
        <end position="10"/>
    </location>
</feature>
<gene>
    <name evidence="2" type="ORF">E2C01_030152</name>
</gene>
<dbReference type="AlphaFoldDB" id="A0A5B7EWJ3"/>
<evidence type="ECO:0000256" key="1">
    <source>
        <dbReference type="SAM" id="MobiDB-lite"/>
    </source>
</evidence>
<accession>A0A5B7EWJ3</accession>
<keyword evidence="3" id="KW-1185">Reference proteome</keyword>
<organism evidence="2 3">
    <name type="scientific">Portunus trituberculatus</name>
    <name type="common">Swimming crab</name>
    <name type="synonym">Neptunus trituberculatus</name>
    <dbReference type="NCBI Taxonomy" id="210409"/>
    <lineage>
        <taxon>Eukaryota</taxon>
        <taxon>Metazoa</taxon>
        <taxon>Ecdysozoa</taxon>
        <taxon>Arthropoda</taxon>
        <taxon>Crustacea</taxon>
        <taxon>Multicrustacea</taxon>
        <taxon>Malacostraca</taxon>
        <taxon>Eumalacostraca</taxon>
        <taxon>Eucarida</taxon>
        <taxon>Decapoda</taxon>
        <taxon>Pleocyemata</taxon>
        <taxon>Brachyura</taxon>
        <taxon>Eubrachyura</taxon>
        <taxon>Portunoidea</taxon>
        <taxon>Portunidae</taxon>
        <taxon>Portuninae</taxon>
        <taxon>Portunus</taxon>
    </lineage>
</organism>
<feature type="region of interest" description="Disordered" evidence="1">
    <location>
        <begin position="65"/>
        <end position="91"/>
    </location>
</feature>
<dbReference type="Proteomes" id="UP000324222">
    <property type="component" value="Unassembled WGS sequence"/>
</dbReference>
<protein>
    <submittedName>
        <fullName evidence="2">Uncharacterized protein</fullName>
    </submittedName>
</protein>
<comment type="caution">
    <text evidence="2">The sequence shown here is derived from an EMBL/GenBank/DDBJ whole genome shotgun (WGS) entry which is preliminary data.</text>
</comment>
<sequence length="91" mass="10255">MASTNRTRNSSRTDHINAPTTEPQVPQQINCYDDYLLVCINYMSNMATDPEVLIKLLGRGQHTRRLLPNLPSSPPPSIRPKLAVKNNLPCR</sequence>
<reference evidence="2 3" key="1">
    <citation type="submission" date="2019-05" db="EMBL/GenBank/DDBJ databases">
        <title>Another draft genome of Portunus trituberculatus and its Hox gene families provides insights of decapod evolution.</title>
        <authorList>
            <person name="Jeong J.-H."/>
            <person name="Song I."/>
            <person name="Kim S."/>
            <person name="Choi T."/>
            <person name="Kim D."/>
            <person name="Ryu S."/>
            <person name="Kim W."/>
        </authorList>
    </citation>
    <scope>NUCLEOTIDE SEQUENCE [LARGE SCALE GENOMIC DNA]</scope>
    <source>
        <tissue evidence="2">Muscle</tissue>
    </source>
</reference>
<feature type="region of interest" description="Disordered" evidence="1">
    <location>
        <begin position="1"/>
        <end position="25"/>
    </location>
</feature>